<dbReference type="PANTHER" id="PTHR43798">
    <property type="entry name" value="MONOACYLGLYCEROL LIPASE"/>
    <property type="match status" value="1"/>
</dbReference>
<reference evidence="2 3" key="1">
    <citation type="submission" date="2022-07" db="EMBL/GenBank/DDBJ databases">
        <title>Novel species in genus Aeromicrobium.</title>
        <authorList>
            <person name="Ye L."/>
        </authorList>
    </citation>
    <scope>NUCLEOTIDE SEQUENCE [LARGE SCALE GENOMIC DNA]</scope>
    <source>
        <strain evidence="3">zg-Y50</strain>
    </source>
</reference>
<dbReference type="InterPro" id="IPR050266">
    <property type="entry name" value="AB_hydrolase_sf"/>
</dbReference>
<dbReference type="PANTHER" id="PTHR43798:SF6">
    <property type="entry name" value="HYDROLASE, PUTATIVE (AFU_ORTHOLOGUE AFUA_4G13070)-RELATED"/>
    <property type="match status" value="1"/>
</dbReference>
<dbReference type="Gene3D" id="3.40.50.1820">
    <property type="entry name" value="alpha/beta hydrolase"/>
    <property type="match status" value="1"/>
</dbReference>
<keyword evidence="2" id="KW-0378">Hydrolase</keyword>
<keyword evidence="3" id="KW-1185">Reference proteome</keyword>
<dbReference type="InterPro" id="IPR000073">
    <property type="entry name" value="AB_hydrolase_1"/>
</dbReference>
<sequence length="291" mass="31285">MHVIERGTGTPLVLLHGFGVDHRLLLPLDPVIEAAGAWRRLYVDLPGHGQSPAGDVASTEDVVAAVEAEILDRVGGEPFAILGNSFGALVARRIAHDHRDRVVGLAAIAGVFVAEHDRRTVPDPVVLVEDPSVVAGLGDDGEEYAELAVVQTPENARAFSEHARPGTAAADEDAMERIAQRYALDAVPEEASPEPFAAPTLIVTARQDHVVGYADAWARVEHYPRATYAMLDAAGHNVHLDRPSLTSALVKDWLERVVLARSRTARSSPNSLPFRAVWPCSSPFMSETIDG</sequence>
<dbReference type="GO" id="GO:0016787">
    <property type="term" value="F:hydrolase activity"/>
    <property type="evidence" value="ECO:0007669"/>
    <property type="project" value="UniProtKB-KW"/>
</dbReference>
<protein>
    <submittedName>
        <fullName evidence="2">Alpha/beta fold hydrolase</fullName>
    </submittedName>
</protein>
<evidence type="ECO:0000313" key="2">
    <source>
        <dbReference type="EMBL" id="UUI69244.1"/>
    </source>
</evidence>
<dbReference type="Proteomes" id="UP001315860">
    <property type="component" value="Chromosome"/>
</dbReference>
<dbReference type="EMBL" id="CP101990">
    <property type="protein sequence ID" value="UUI69244.1"/>
    <property type="molecule type" value="Genomic_DNA"/>
</dbReference>
<evidence type="ECO:0000259" key="1">
    <source>
        <dbReference type="Pfam" id="PF00561"/>
    </source>
</evidence>
<organism evidence="2 3">
    <name type="scientific">Aeromicrobium duanguangcaii</name>
    <dbReference type="NCBI Taxonomy" id="2968086"/>
    <lineage>
        <taxon>Bacteria</taxon>
        <taxon>Bacillati</taxon>
        <taxon>Actinomycetota</taxon>
        <taxon>Actinomycetes</taxon>
        <taxon>Propionibacteriales</taxon>
        <taxon>Nocardioidaceae</taxon>
        <taxon>Aeromicrobium</taxon>
    </lineage>
</organism>
<dbReference type="RefSeq" id="WP_232417295.1">
    <property type="nucleotide sequence ID" value="NZ_CP101990.1"/>
</dbReference>
<accession>A0ABY5KFK0</accession>
<dbReference type="SUPFAM" id="SSF53474">
    <property type="entry name" value="alpha/beta-Hydrolases"/>
    <property type="match status" value="1"/>
</dbReference>
<proteinExistence type="predicted"/>
<dbReference type="PRINTS" id="PR00111">
    <property type="entry name" value="ABHYDROLASE"/>
</dbReference>
<dbReference type="Pfam" id="PF00561">
    <property type="entry name" value="Abhydrolase_1"/>
    <property type="match status" value="1"/>
</dbReference>
<name>A0ABY5KFK0_9ACTN</name>
<feature type="domain" description="AB hydrolase-1" evidence="1">
    <location>
        <begin position="11"/>
        <end position="243"/>
    </location>
</feature>
<dbReference type="InterPro" id="IPR029058">
    <property type="entry name" value="AB_hydrolase_fold"/>
</dbReference>
<evidence type="ECO:0000313" key="3">
    <source>
        <dbReference type="Proteomes" id="UP001315860"/>
    </source>
</evidence>
<gene>
    <name evidence="2" type="ORF">NP095_03825</name>
</gene>